<feature type="compositionally biased region" description="Basic and acidic residues" evidence="1">
    <location>
        <begin position="13"/>
        <end position="39"/>
    </location>
</feature>
<feature type="compositionally biased region" description="Polar residues" evidence="1">
    <location>
        <begin position="57"/>
        <end position="73"/>
    </location>
</feature>
<evidence type="ECO:0000313" key="3">
    <source>
        <dbReference type="Proteomes" id="UP000198287"/>
    </source>
</evidence>
<keyword evidence="3" id="KW-1185">Reference proteome</keyword>
<dbReference type="STRING" id="158441.A0A226D6Q3"/>
<reference evidence="2 3" key="1">
    <citation type="submission" date="2015-12" db="EMBL/GenBank/DDBJ databases">
        <title>The genome of Folsomia candida.</title>
        <authorList>
            <person name="Faddeeva A."/>
            <person name="Derks M.F."/>
            <person name="Anvar Y."/>
            <person name="Smit S."/>
            <person name="Van Straalen N."/>
            <person name="Roelofs D."/>
        </authorList>
    </citation>
    <scope>NUCLEOTIDE SEQUENCE [LARGE SCALE GENOMIC DNA]</scope>
    <source>
        <strain evidence="2 3">VU population</strain>
        <tissue evidence="2">Whole body</tissue>
    </source>
</reference>
<feature type="region of interest" description="Disordered" evidence="1">
    <location>
        <begin position="1"/>
        <end position="74"/>
    </location>
</feature>
<proteinExistence type="predicted"/>
<accession>A0A226D6Q3</accession>
<organism evidence="2 3">
    <name type="scientific">Folsomia candida</name>
    <name type="common">Springtail</name>
    <dbReference type="NCBI Taxonomy" id="158441"/>
    <lineage>
        <taxon>Eukaryota</taxon>
        <taxon>Metazoa</taxon>
        <taxon>Ecdysozoa</taxon>
        <taxon>Arthropoda</taxon>
        <taxon>Hexapoda</taxon>
        <taxon>Collembola</taxon>
        <taxon>Entomobryomorpha</taxon>
        <taxon>Isotomoidea</taxon>
        <taxon>Isotomidae</taxon>
        <taxon>Proisotominae</taxon>
        <taxon>Folsomia</taxon>
    </lineage>
</organism>
<dbReference type="OMA" id="HEETASH"/>
<evidence type="ECO:0000313" key="2">
    <source>
        <dbReference type="EMBL" id="OXA40823.1"/>
    </source>
</evidence>
<sequence length="231" mass="26335">MGRPPENLKPVAGRKEPGGAEKERKRKMEAEQKLKDQKIAKTFFKPNESKSTEIDSTESASPCSDIPSKNLSDTLKIPSKDAEKTAIANFNPNIHPTRLEFDQSDPSSWPTPLTGMSRNLILLDGPKQHILESYPKLNGYRFSLKYLQKRDWLLYSVTTNSLFCYCCCLWDGSATSLSWTNFGNGQSGFNGYKNQSIRIKSHEETASHFRSILKWREYTTLQQKSRLLDSF</sequence>
<gene>
    <name evidence="2" type="ORF">Fcan01_24551</name>
</gene>
<evidence type="ECO:0000256" key="1">
    <source>
        <dbReference type="SAM" id="MobiDB-lite"/>
    </source>
</evidence>
<protein>
    <submittedName>
        <fullName evidence="2">Zinc finger MYM-type protein 5</fullName>
    </submittedName>
</protein>
<dbReference type="AlphaFoldDB" id="A0A226D6Q3"/>
<dbReference type="EMBL" id="LNIX01000032">
    <property type="protein sequence ID" value="OXA40823.1"/>
    <property type="molecule type" value="Genomic_DNA"/>
</dbReference>
<dbReference type="Proteomes" id="UP000198287">
    <property type="component" value="Unassembled WGS sequence"/>
</dbReference>
<dbReference type="OrthoDB" id="10063284at2759"/>
<name>A0A226D6Q3_FOLCA</name>
<comment type="caution">
    <text evidence="2">The sequence shown here is derived from an EMBL/GenBank/DDBJ whole genome shotgun (WGS) entry which is preliminary data.</text>
</comment>